<protein>
    <submittedName>
        <fullName evidence="1">Uncharacterized protein</fullName>
    </submittedName>
</protein>
<gene>
    <name evidence="1" type="ORF">CDAR_398241</name>
</gene>
<dbReference type="AlphaFoldDB" id="A0AAV4WTU5"/>
<reference evidence="1 2" key="1">
    <citation type="submission" date="2021-06" db="EMBL/GenBank/DDBJ databases">
        <title>Caerostris darwini draft genome.</title>
        <authorList>
            <person name="Kono N."/>
            <person name="Arakawa K."/>
        </authorList>
    </citation>
    <scope>NUCLEOTIDE SEQUENCE [LARGE SCALE GENOMIC DNA]</scope>
</reference>
<dbReference type="Proteomes" id="UP001054837">
    <property type="component" value="Unassembled WGS sequence"/>
</dbReference>
<dbReference type="EMBL" id="BPLQ01015004">
    <property type="protein sequence ID" value="GIY85080.1"/>
    <property type="molecule type" value="Genomic_DNA"/>
</dbReference>
<evidence type="ECO:0000313" key="1">
    <source>
        <dbReference type="EMBL" id="GIY85080.1"/>
    </source>
</evidence>
<keyword evidence="2" id="KW-1185">Reference proteome</keyword>
<accession>A0AAV4WTU5</accession>
<evidence type="ECO:0000313" key="2">
    <source>
        <dbReference type="Proteomes" id="UP001054837"/>
    </source>
</evidence>
<sequence>MKRTLPAEKNFILNSKLCLGEVVTGVAKCVESILPLHRMAAHACPFSSYSHCQKFESDAAAATMVTDREYWKRNTAAVLCTQIFKLGQQPFSENKMKLNLSNALSGHVGCP</sequence>
<comment type="caution">
    <text evidence="1">The sequence shown here is derived from an EMBL/GenBank/DDBJ whole genome shotgun (WGS) entry which is preliminary data.</text>
</comment>
<proteinExistence type="predicted"/>
<name>A0AAV4WTU5_9ARAC</name>
<organism evidence="1 2">
    <name type="scientific">Caerostris darwini</name>
    <dbReference type="NCBI Taxonomy" id="1538125"/>
    <lineage>
        <taxon>Eukaryota</taxon>
        <taxon>Metazoa</taxon>
        <taxon>Ecdysozoa</taxon>
        <taxon>Arthropoda</taxon>
        <taxon>Chelicerata</taxon>
        <taxon>Arachnida</taxon>
        <taxon>Araneae</taxon>
        <taxon>Araneomorphae</taxon>
        <taxon>Entelegynae</taxon>
        <taxon>Araneoidea</taxon>
        <taxon>Araneidae</taxon>
        <taxon>Caerostris</taxon>
    </lineage>
</organism>